<dbReference type="RefSeq" id="XP_022580945.1">
    <property type="nucleotide sequence ID" value="XM_022723044.1"/>
</dbReference>
<keyword evidence="1" id="KW-0732">Signal</keyword>
<feature type="chain" id="PRO_5012544248" description="Invertebrate defensins family profile domain-containing protein" evidence="1">
    <location>
        <begin position="21"/>
        <end position="63"/>
    </location>
</feature>
<feature type="signal peptide" evidence="1">
    <location>
        <begin position="1"/>
        <end position="20"/>
    </location>
</feature>
<evidence type="ECO:0000256" key="1">
    <source>
        <dbReference type="SAM" id="SignalP"/>
    </source>
</evidence>
<name>A0A1L9SGN7_9EURO</name>
<dbReference type="GeneID" id="34609509"/>
<reference evidence="3" key="1">
    <citation type="journal article" date="2017" name="Genome Biol.">
        <title>Comparative genomics reveals high biological diversity and specific adaptations in the industrially and medically important fungal genus Aspergillus.</title>
        <authorList>
            <person name="de Vries R.P."/>
            <person name="Riley R."/>
            <person name="Wiebenga A."/>
            <person name="Aguilar-Osorio G."/>
            <person name="Amillis S."/>
            <person name="Uchima C.A."/>
            <person name="Anderluh G."/>
            <person name="Asadollahi M."/>
            <person name="Askin M."/>
            <person name="Barry K."/>
            <person name="Battaglia E."/>
            <person name="Bayram O."/>
            <person name="Benocci T."/>
            <person name="Braus-Stromeyer S.A."/>
            <person name="Caldana C."/>
            <person name="Canovas D."/>
            <person name="Cerqueira G.C."/>
            <person name="Chen F."/>
            <person name="Chen W."/>
            <person name="Choi C."/>
            <person name="Clum A."/>
            <person name="Dos Santos R.A."/>
            <person name="Damasio A.R."/>
            <person name="Diallinas G."/>
            <person name="Emri T."/>
            <person name="Fekete E."/>
            <person name="Flipphi M."/>
            <person name="Freyberg S."/>
            <person name="Gallo A."/>
            <person name="Gournas C."/>
            <person name="Habgood R."/>
            <person name="Hainaut M."/>
            <person name="Harispe M.L."/>
            <person name="Henrissat B."/>
            <person name="Hilden K.S."/>
            <person name="Hope R."/>
            <person name="Hossain A."/>
            <person name="Karabika E."/>
            <person name="Karaffa L."/>
            <person name="Karanyi Z."/>
            <person name="Krasevec N."/>
            <person name="Kuo A."/>
            <person name="Kusch H."/>
            <person name="LaButti K."/>
            <person name="Lagendijk E.L."/>
            <person name="Lapidus A."/>
            <person name="Levasseur A."/>
            <person name="Lindquist E."/>
            <person name="Lipzen A."/>
            <person name="Logrieco A.F."/>
            <person name="MacCabe A."/>
            <person name="Maekelae M.R."/>
            <person name="Malavazi I."/>
            <person name="Melin P."/>
            <person name="Meyer V."/>
            <person name="Mielnichuk N."/>
            <person name="Miskei M."/>
            <person name="Molnar A.P."/>
            <person name="Mule G."/>
            <person name="Ngan C.Y."/>
            <person name="Orejas M."/>
            <person name="Orosz E."/>
            <person name="Ouedraogo J.P."/>
            <person name="Overkamp K.M."/>
            <person name="Park H.-S."/>
            <person name="Perrone G."/>
            <person name="Piumi F."/>
            <person name="Punt P.J."/>
            <person name="Ram A.F."/>
            <person name="Ramon A."/>
            <person name="Rauscher S."/>
            <person name="Record E."/>
            <person name="Riano-Pachon D.M."/>
            <person name="Robert V."/>
            <person name="Roehrig J."/>
            <person name="Ruller R."/>
            <person name="Salamov A."/>
            <person name="Salih N.S."/>
            <person name="Samson R.A."/>
            <person name="Sandor E."/>
            <person name="Sanguinetti M."/>
            <person name="Schuetze T."/>
            <person name="Sepcic K."/>
            <person name="Shelest E."/>
            <person name="Sherlock G."/>
            <person name="Sophianopoulou V."/>
            <person name="Squina F.M."/>
            <person name="Sun H."/>
            <person name="Susca A."/>
            <person name="Todd R.B."/>
            <person name="Tsang A."/>
            <person name="Unkles S.E."/>
            <person name="van de Wiele N."/>
            <person name="van Rossen-Uffink D."/>
            <person name="Oliveira J.V."/>
            <person name="Vesth T.C."/>
            <person name="Visser J."/>
            <person name="Yu J.-H."/>
            <person name="Zhou M."/>
            <person name="Andersen M.R."/>
            <person name="Archer D.B."/>
            <person name="Baker S.E."/>
            <person name="Benoit I."/>
            <person name="Brakhage A.A."/>
            <person name="Braus G.H."/>
            <person name="Fischer R."/>
            <person name="Frisvad J.C."/>
            <person name="Goldman G.H."/>
            <person name="Houbraken J."/>
            <person name="Oakley B."/>
            <person name="Pocsi I."/>
            <person name="Scazzocchio C."/>
            <person name="Seiboth B."/>
            <person name="vanKuyk P.A."/>
            <person name="Wortman J."/>
            <person name="Dyer P.S."/>
            <person name="Grigoriev I.V."/>
        </authorList>
    </citation>
    <scope>NUCLEOTIDE SEQUENCE [LARGE SCALE GENOMIC DNA]</scope>
    <source>
        <strain evidence="3">CBS 506.65</strain>
    </source>
</reference>
<evidence type="ECO:0000313" key="2">
    <source>
        <dbReference type="EMBL" id="OJJ46435.1"/>
    </source>
</evidence>
<proteinExistence type="predicted"/>
<dbReference type="AlphaFoldDB" id="A0A1L9SGN7"/>
<dbReference type="EMBL" id="KV878342">
    <property type="protein sequence ID" value="OJJ46435.1"/>
    <property type="molecule type" value="Genomic_DNA"/>
</dbReference>
<sequence>MKFISIPIALVLSFAVLVAASPLEKKSCTTIICAEETVQICCADYGSEGLCENSTCYCGVGCI</sequence>
<evidence type="ECO:0000313" key="3">
    <source>
        <dbReference type="Proteomes" id="UP000184188"/>
    </source>
</evidence>
<evidence type="ECO:0008006" key="4">
    <source>
        <dbReference type="Google" id="ProtNLM"/>
    </source>
</evidence>
<accession>A0A1L9SGN7</accession>
<dbReference type="VEuPathDB" id="FungiDB:ASPZODRAFT_132530"/>
<keyword evidence="3" id="KW-1185">Reference proteome</keyword>
<gene>
    <name evidence="2" type="ORF">ASPZODRAFT_132530</name>
</gene>
<organism evidence="2 3">
    <name type="scientific">Penicilliopsis zonata CBS 506.65</name>
    <dbReference type="NCBI Taxonomy" id="1073090"/>
    <lineage>
        <taxon>Eukaryota</taxon>
        <taxon>Fungi</taxon>
        <taxon>Dikarya</taxon>
        <taxon>Ascomycota</taxon>
        <taxon>Pezizomycotina</taxon>
        <taxon>Eurotiomycetes</taxon>
        <taxon>Eurotiomycetidae</taxon>
        <taxon>Eurotiales</taxon>
        <taxon>Aspergillaceae</taxon>
        <taxon>Penicilliopsis</taxon>
    </lineage>
</organism>
<dbReference type="Proteomes" id="UP000184188">
    <property type="component" value="Unassembled WGS sequence"/>
</dbReference>
<protein>
    <recommendedName>
        <fullName evidence="4">Invertebrate defensins family profile domain-containing protein</fullName>
    </recommendedName>
</protein>